<evidence type="ECO:0000313" key="13">
    <source>
        <dbReference type="Proteomes" id="UP001594351"/>
    </source>
</evidence>
<comment type="caution">
    <text evidence="12">The sequence shown here is derived from an EMBL/GenBank/DDBJ whole genome shotgun (WGS) entry which is preliminary data.</text>
</comment>
<reference evidence="12 13" key="1">
    <citation type="submission" date="2024-09" db="EMBL/GenBank/DDBJ databases">
        <title>Laminarin stimulates single cell rates of sulfate reduction while oxygen inhibits transcriptomic activity in coastal marine sediment.</title>
        <authorList>
            <person name="Lindsay M."/>
            <person name="Orcutt B."/>
            <person name="Emerson D."/>
            <person name="Stepanauskas R."/>
            <person name="D'Angelo T."/>
        </authorList>
    </citation>
    <scope>NUCLEOTIDE SEQUENCE [LARGE SCALE GENOMIC DNA]</scope>
    <source>
        <strain evidence="12">SAG AM-311-K15</strain>
    </source>
</reference>
<evidence type="ECO:0000256" key="2">
    <source>
        <dbReference type="ARBA" id="ARBA00001966"/>
    </source>
</evidence>
<evidence type="ECO:0000256" key="1">
    <source>
        <dbReference type="ARBA" id="ARBA00001917"/>
    </source>
</evidence>
<keyword evidence="5" id="KW-0288">FMN</keyword>
<keyword evidence="7" id="KW-0560">Oxidoreductase</keyword>
<gene>
    <name evidence="12" type="ORF">ACFL27_03795</name>
</gene>
<evidence type="ECO:0000256" key="8">
    <source>
        <dbReference type="ARBA" id="ARBA00023004"/>
    </source>
</evidence>
<protein>
    <submittedName>
        <fullName evidence="12">FAD-dependent oxidoreductase</fullName>
    </submittedName>
</protein>
<keyword evidence="8" id="KW-0408">Iron</keyword>
<proteinExistence type="inferred from homology"/>
<evidence type="ECO:0000259" key="11">
    <source>
        <dbReference type="Pfam" id="PF07992"/>
    </source>
</evidence>
<evidence type="ECO:0000259" key="10">
    <source>
        <dbReference type="Pfam" id="PF00724"/>
    </source>
</evidence>
<evidence type="ECO:0000256" key="5">
    <source>
        <dbReference type="ARBA" id="ARBA00022643"/>
    </source>
</evidence>
<keyword evidence="4" id="KW-0285">Flavoprotein</keyword>
<keyword evidence="9" id="KW-0411">Iron-sulfur</keyword>
<comment type="cofactor">
    <cofactor evidence="1">
        <name>FMN</name>
        <dbReference type="ChEBI" id="CHEBI:58210"/>
    </cofactor>
</comment>
<dbReference type="InterPro" id="IPR013785">
    <property type="entry name" value="Aldolase_TIM"/>
</dbReference>
<dbReference type="PRINTS" id="PR00368">
    <property type="entry name" value="FADPNR"/>
</dbReference>
<dbReference type="Gene3D" id="3.20.20.70">
    <property type="entry name" value="Aldolase class I"/>
    <property type="match status" value="1"/>
</dbReference>
<dbReference type="InterPro" id="IPR023753">
    <property type="entry name" value="FAD/NAD-binding_dom"/>
</dbReference>
<evidence type="ECO:0000256" key="7">
    <source>
        <dbReference type="ARBA" id="ARBA00023002"/>
    </source>
</evidence>
<dbReference type="EMBL" id="JBHPBY010000032">
    <property type="protein sequence ID" value="MFC1849311.1"/>
    <property type="molecule type" value="Genomic_DNA"/>
</dbReference>
<organism evidence="12 13">
    <name type="scientific">candidate division CSSED10-310 bacterium</name>
    <dbReference type="NCBI Taxonomy" id="2855610"/>
    <lineage>
        <taxon>Bacteria</taxon>
        <taxon>Bacteria division CSSED10-310</taxon>
    </lineage>
</organism>
<keyword evidence="6" id="KW-0479">Metal-binding</keyword>
<name>A0ABV6YSZ0_UNCC1</name>
<dbReference type="Gene3D" id="3.40.50.720">
    <property type="entry name" value="NAD(P)-binding Rossmann-like Domain"/>
    <property type="match status" value="1"/>
</dbReference>
<dbReference type="InterPro" id="IPR001155">
    <property type="entry name" value="OxRdtase_FMN_N"/>
</dbReference>
<dbReference type="SUPFAM" id="SSF51395">
    <property type="entry name" value="FMN-linked oxidoreductases"/>
    <property type="match status" value="1"/>
</dbReference>
<sequence>MLPGEKKYPHIFSPIQIGTVWSKNRIKYAATETNYCYSDGFVSEKEISYIEAHSRGGSGIVTTQGAYTDPRGEGQGYVGMMGIWDDKFIPGLKKMADVIHKGDAVACLQLMHCGRVGGINLSYTVGPSAVPQRLRRFRPTREMNREEIEVCIQEHIDGARRAVEAGYDIIEVSGIVGYLLSNFVSKYTNKRTDYYGGEIDDRCNFPRMIIQGIRKEIGSVPIGIRLCAWEMLDDVKGNTEEESIKSIQIAEAAGCDYISPTVGWQESLGSVISRDIPMGKWLYVAEKVKNAVNIPVSMAYRLFTPELPERAIAEGKLDIWEMCRPQIADPALPIKIMWDRQAEIIPCIACQVCLARLFRDAPVTCTVRPSCSHEGEREWGYYGFPKTENKRKIMIAGAGIAGLQAARIAAEKGHEVTVYEKTGNIGGQWFYASRNPWGQDSDNYWDDQEFMRWVNHMKTMCDTFGVKFILNTAVTKELIDQEKPDSLVVAIGAKPERPAVPGADKPHVVSMFDIFTGKVKPEKNIVVLGGSGAAISLTLYMVGKLDKEGITDYNLAMIDPAPRFGWDVNPSYIWRYRLRLKQANVQQLTYGKVKEITDQGVVADWTIVDKKSKKTEQFKDQTVPADTVVLAKLVTNEELNYATYKGDTAKIGDCLFVRRGIDAIQDGYRLGMRF</sequence>
<evidence type="ECO:0000256" key="4">
    <source>
        <dbReference type="ARBA" id="ARBA00022630"/>
    </source>
</evidence>
<dbReference type="Pfam" id="PF00724">
    <property type="entry name" value="Oxidored_FMN"/>
    <property type="match status" value="1"/>
</dbReference>
<dbReference type="InterPro" id="IPR036188">
    <property type="entry name" value="FAD/NAD-bd_sf"/>
</dbReference>
<dbReference type="Pfam" id="PF07992">
    <property type="entry name" value="Pyr_redox_2"/>
    <property type="match status" value="1"/>
</dbReference>
<dbReference type="PANTHER" id="PTHR42917">
    <property type="entry name" value="2,4-DIENOYL-COA REDUCTASE"/>
    <property type="match status" value="1"/>
</dbReference>
<feature type="domain" description="NADH:flavin oxidoreductase/NADH oxidase N-terminal" evidence="10">
    <location>
        <begin position="11"/>
        <end position="341"/>
    </location>
</feature>
<comment type="cofactor">
    <cofactor evidence="2">
        <name>[4Fe-4S] cluster</name>
        <dbReference type="ChEBI" id="CHEBI:49883"/>
    </cofactor>
</comment>
<dbReference type="SUPFAM" id="SSF51971">
    <property type="entry name" value="Nucleotide-binding domain"/>
    <property type="match status" value="1"/>
</dbReference>
<feature type="domain" description="FAD/NAD(P)-binding" evidence="11">
    <location>
        <begin position="392"/>
        <end position="631"/>
    </location>
</feature>
<comment type="similarity">
    <text evidence="3">In the N-terminal section; belongs to the NADH:flavin oxidoreductase/NADH oxidase family.</text>
</comment>
<evidence type="ECO:0000256" key="9">
    <source>
        <dbReference type="ARBA" id="ARBA00023014"/>
    </source>
</evidence>
<dbReference type="CDD" id="cd02803">
    <property type="entry name" value="OYE_like_FMN_family"/>
    <property type="match status" value="1"/>
</dbReference>
<dbReference type="PRINTS" id="PR00469">
    <property type="entry name" value="PNDRDTASEII"/>
</dbReference>
<accession>A0ABV6YSZ0</accession>
<evidence type="ECO:0000313" key="12">
    <source>
        <dbReference type="EMBL" id="MFC1849311.1"/>
    </source>
</evidence>
<dbReference type="InterPro" id="IPR051793">
    <property type="entry name" value="NADH:flavin_oxidoreductase"/>
</dbReference>
<keyword evidence="13" id="KW-1185">Reference proteome</keyword>
<evidence type="ECO:0000256" key="3">
    <source>
        <dbReference type="ARBA" id="ARBA00011048"/>
    </source>
</evidence>
<dbReference type="Gene3D" id="3.50.50.60">
    <property type="entry name" value="FAD/NAD(P)-binding domain"/>
    <property type="match status" value="1"/>
</dbReference>
<evidence type="ECO:0000256" key="6">
    <source>
        <dbReference type="ARBA" id="ARBA00022723"/>
    </source>
</evidence>
<dbReference type="Proteomes" id="UP001594351">
    <property type="component" value="Unassembled WGS sequence"/>
</dbReference>
<dbReference type="PANTHER" id="PTHR42917:SF2">
    <property type="entry name" value="2,4-DIENOYL-COA REDUCTASE [(2E)-ENOYL-COA-PRODUCING]"/>
    <property type="match status" value="1"/>
</dbReference>